<feature type="transmembrane region" description="Helical" evidence="1">
    <location>
        <begin position="200"/>
        <end position="217"/>
    </location>
</feature>
<feature type="transmembrane region" description="Helical" evidence="1">
    <location>
        <begin position="38"/>
        <end position="55"/>
    </location>
</feature>
<dbReference type="Proteomes" id="UP000010729">
    <property type="component" value="Unassembled WGS sequence"/>
</dbReference>
<organism evidence="2 3">
    <name type="scientific">Arthrobacter crystallopoietes BAB-32</name>
    <dbReference type="NCBI Taxonomy" id="1246476"/>
    <lineage>
        <taxon>Bacteria</taxon>
        <taxon>Bacillati</taxon>
        <taxon>Actinomycetota</taxon>
        <taxon>Actinomycetes</taxon>
        <taxon>Micrococcales</taxon>
        <taxon>Micrococcaceae</taxon>
        <taxon>Crystallibacter</taxon>
    </lineage>
</organism>
<sequence length="251" mass="25578">MPLWLQALLWGTIAGAALVLGSAISWRWRIRPKTVSTIMAFGSGVLISALAFELVDEAATRGGVPATVGGFLAGSGLFVAANFVLARRGARHRKRSGNQQPSEREEPGSGTAIAVGALLDGIPESLVLGLGLVSAGAISPTMLAAVFISNVPEGLSSAAGMKRAGRSAGYVFTVWGSIAVLCGIASLLGFVALEQAPAELVAFITALAAGAILAMLADTMIPEAFEEHHLLTGLTAAVGFVTAFAIHSVEG</sequence>
<feature type="transmembrane region" description="Helical" evidence="1">
    <location>
        <begin position="229"/>
        <end position="249"/>
    </location>
</feature>
<dbReference type="OrthoDB" id="1145132at2"/>
<feature type="transmembrane region" description="Helical" evidence="1">
    <location>
        <begin position="67"/>
        <end position="86"/>
    </location>
</feature>
<proteinExistence type="predicted"/>
<keyword evidence="1" id="KW-0812">Transmembrane</keyword>
<evidence type="ECO:0000313" key="2">
    <source>
        <dbReference type="EMBL" id="EMY33402.1"/>
    </source>
</evidence>
<feature type="transmembrane region" description="Helical" evidence="1">
    <location>
        <begin position="6"/>
        <end position="26"/>
    </location>
</feature>
<reference evidence="2 3" key="1">
    <citation type="journal article" date="2013" name="Genome Announc.">
        <title>Draft Genome Sequence of Arthrobacter crystallopoietes Strain BAB-32, Revealing Genes for Bioremediation.</title>
        <authorList>
            <person name="Joshi M.N."/>
            <person name="Pandit A.S."/>
            <person name="Sharma A."/>
            <person name="Pandya R.V."/>
            <person name="Desai S.M."/>
            <person name="Saxena A.K."/>
            <person name="Bagatharia S.B."/>
        </authorList>
    </citation>
    <scope>NUCLEOTIDE SEQUENCE [LARGE SCALE GENOMIC DNA]</scope>
    <source>
        <strain evidence="2 3">BAB-32</strain>
    </source>
</reference>
<dbReference type="AlphaFoldDB" id="N1V005"/>
<name>N1V005_9MICC</name>
<keyword evidence="3" id="KW-1185">Reference proteome</keyword>
<gene>
    <name evidence="2" type="ORF">D477_014937</name>
</gene>
<accession>N1V005</accession>
<keyword evidence="1" id="KW-1133">Transmembrane helix</keyword>
<evidence type="ECO:0000256" key="1">
    <source>
        <dbReference type="SAM" id="Phobius"/>
    </source>
</evidence>
<protein>
    <submittedName>
        <fullName evidence="2">Putative integral membrane protein</fullName>
    </submittedName>
</protein>
<keyword evidence="1" id="KW-0472">Membrane</keyword>
<comment type="caution">
    <text evidence="2">The sequence shown here is derived from an EMBL/GenBank/DDBJ whole genome shotgun (WGS) entry which is preliminary data.</text>
</comment>
<dbReference type="RefSeq" id="WP_005270639.1">
    <property type="nucleotide sequence ID" value="NZ_ANPE02000178.1"/>
</dbReference>
<feature type="transmembrane region" description="Helical" evidence="1">
    <location>
        <begin position="168"/>
        <end position="193"/>
    </location>
</feature>
<dbReference type="EMBL" id="ANPE02000178">
    <property type="protein sequence ID" value="EMY33402.1"/>
    <property type="molecule type" value="Genomic_DNA"/>
</dbReference>
<feature type="transmembrane region" description="Helical" evidence="1">
    <location>
        <begin position="126"/>
        <end position="148"/>
    </location>
</feature>
<evidence type="ECO:0000313" key="3">
    <source>
        <dbReference type="Proteomes" id="UP000010729"/>
    </source>
</evidence>